<evidence type="ECO:0000256" key="6">
    <source>
        <dbReference type="ARBA" id="ARBA00012602"/>
    </source>
</evidence>
<evidence type="ECO:0000256" key="7">
    <source>
        <dbReference type="ARBA" id="ARBA00022676"/>
    </source>
</evidence>
<dbReference type="GeneID" id="74947763"/>
<keyword evidence="12 18" id="KW-1133">Transmembrane helix</keyword>
<gene>
    <name evidence="20" type="ORF">NVIE_025270</name>
</gene>
<evidence type="ECO:0000256" key="17">
    <source>
        <dbReference type="SAM" id="MobiDB-lite"/>
    </source>
</evidence>
<dbReference type="RefSeq" id="WP_075055476.1">
    <property type="nucleotide sequence ID" value="NZ_CP007536.1"/>
</dbReference>
<dbReference type="HOGENOM" id="CLU_014319_0_0_2"/>
<feature type="transmembrane region" description="Helical" evidence="18">
    <location>
        <begin position="384"/>
        <end position="399"/>
    </location>
</feature>
<dbReference type="EC" id="2.4.99.21" evidence="6"/>
<dbReference type="PROSITE" id="PS50072">
    <property type="entry name" value="CSA_PPIASE_2"/>
    <property type="match status" value="1"/>
</dbReference>
<dbReference type="UniPathway" id="UPA00378"/>
<keyword evidence="8 20" id="KW-0808">Transferase</keyword>
<feature type="transmembrane region" description="Helical" evidence="18">
    <location>
        <begin position="458"/>
        <end position="474"/>
    </location>
</feature>
<dbReference type="Pfam" id="PF00160">
    <property type="entry name" value="Pro_isomerase"/>
    <property type="match status" value="1"/>
</dbReference>
<dbReference type="InterPro" id="IPR020892">
    <property type="entry name" value="Cyclophilin-type_PPIase_CS"/>
</dbReference>
<reference evidence="20 21" key="1">
    <citation type="journal article" date="2014" name="Int. J. Syst. Evol. Microbiol.">
        <title>Nitrososphaera viennensis gen. nov., sp. nov., an aerobic and mesophilic, ammonia-oxidizing archaeon from soil and a member of the archaeal phylum Thaumarchaeota.</title>
        <authorList>
            <person name="Stieglmeier M."/>
            <person name="Klingl A."/>
            <person name="Alves R.J."/>
            <person name="Rittmann S.K."/>
            <person name="Melcher M."/>
            <person name="Leisch N."/>
            <person name="Schleper C."/>
        </authorList>
    </citation>
    <scope>NUCLEOTIDE SEQUENCE [LARGE SCALE GENOMIC DNA]</scope>
    <source>
        <strain evidence="20">EN76</strain>
    </source>
</reference>
<keyword evidence="10" id="KW-0479">Metal-binding</keyword>
<evidence type="ECO:0000259" key="19">
    <source>
        <dbReference type="PROSITE" id="PS50072"/>
    </source>
</evidence>
<comment type="similarity">
    <text evidence="5">Belongs to the STT3 family.</text>
</comment>
<evidence type="ECO:0000256" key="16">
    <source>
        <dbReference type="ARBA" id="ARBA00034066"/>
    </source>
</evidence>
<dbReference type="InterPro" id="IPR003674">
    <property type="entry name" value="Oligo_trans_STT3"/>
</dbReference>
<dbReference type="InterPro" id="IPR048307">
    <property type="entry name" value="STT3_N"/>
</dbReference>
<dbReference type="GO" id="GO:0003755">
    <property type="term" value="F:peptidyl-prolyl cis-trans isomerase activity"/>
    <property type="evidence" value="ECO:0007669"/>
    <property type="project" value="InterPro"/>
</dbReference>
<protein>
    <recommendedName>
        <fullName evidence="6">dolichyl-phosphooligosaccharide-protein glycotransferase</fullName>
        <ecNumber evidence="6">2.4.99.21</ecNumber>
    </recommendedName>
    <alternativeName>
        <fullName evidence="15">Oligosaccharyl transferase</fullName>
    </alternativeName>
</protein>
<sequence length="921" mass="100205">MLQGGKSLFRVGSFEFQAKHLLIVAVLAMAFSSAVIMRSYPIKYGAYLNEFDPYFDYRATKYILDNGLDAYWKWHDTMSWYPEGRNIPATSQSGLHVTAAIMYSMFGAGGSLMDFTIMFPVVMGSLTVIIVFALVRVLAGTTAGLFASLLFALSPPIILRGNLGWFKSEPLGLFFGLLAAYLFISAIKHKEIKYAIPKAVLGGLILGLANASWGGIQYFSIPIALFFLALPFFRRDLTIPMYVAVAFTVFTLISAAAFPRPGMSFVAGLPGIAMMGSTVFLVAANFVGRISKDNERARQRNMAFLLIAFIAGGIGLIATGSYISPSFRYLNAINPFTSSQNALVESVAEHLTPTIADYFVDFSILLMFAGFGAWMAFQRRNDTAVFALIIGITGVYVSATFARLLVFASIGIIVLASIGLFEITRSILEHREAQASGPQKGKRREAAAKQPMGKAVKMAYVGVIIAMLLIPVFYPPNSNWVQAVDVPTAIGNGGTVFRTTSTDWIDATQWIAENTEKDAVIASWWDYGYWITTLGNRTTIADNATINQTRIESIAKMFSGDEQSGIKIAQDLKADYVVVYVVGQHQFDGTPGGNSTDVNVPIYTLGQGGEESKKNWIIRIAGYDTSKYIESDGFTPKPAFWTNTLLGKLVPYEPGNYVALTPNGIGNVEKTYKPGLVQLYTKNVKYPADGDPGQPFHLVYASPSFNDDSSGIVTGVLIYKVNKDYVPHPTRDPYNPTSATLADMTPGPQVAEITTSQGVIKAEFFPKAAPKTVDNFIQLANEGFYDGTAFHRLVPGFVIQGGDPNTKNATADRSTWGTGGPGTTVDAEFTDIPHNRGILSMARTADDPNSAGSQFFIVLDDNEQIRMALDGQYTAFGRVIEGMDVVDKIASKPTVGGDRDNSDQIVNPDDARVISVKIVPR</sequence>
<name>A0A060HUN4_9ARCH</name>
<comment type="cofactor">
    <cofactor evidence="1">
        <name>Mn(2+)</name>
        <dbReference type="ChEBI" id="CHEBI:29035"/>
    </cofactor>
</comment>
<feature type="domain" description="PPIase cyclophilin-type" evidence="19">
    <location>
        <begin position="758"/>
        <end position="906"/>
    </location>
</feature>
<dbReference type="KEGG" id="nvn:NVIE_025270"/>
<evidence type="ECO:0000256" key="3">
    <source>
        <dbReference type="ARBA" id="ARBA00004127"/>
    </source>
</evidence>
<feature type="transmembrane region" description="Helical" evidence="18">
    <location>
        <begin position="405"/>
        <end position="423"/>
    </location>
</feature>
<dbReference type="InterPro" id="IPR029000">
    <property type="entry name" value="Cyclophilin-like_dom_sf"/>
</dbReference>
<feature type="transmembrane region" description="Helical" evidence="18">
    <location>
        <begin position="358"/>
        <end position="377"/>
    </location>
</feature>
<evidence type="ECO:0000313" key="20">
    <source>
        <dbReference type="EMBL" id="AIC16797.1"/>
    </source>
</evidence>
<dbReference type="PANTHER" id="PTHR13872:SF1">
    <property type="entry name" value="DOLICHYL-DIPHOSPHOOLIGOSACCHARIDE--PROTEIN GLYCOSYLTRANSFERASE SUBUNIT STT3B"/>
    <property type="match status" value="1"/>
</dbReference>
<feature type="transmembrane region" description="Helical" evidence="18">
    <location>
        <begin position="115"/>
        <end position="135"/>
    </location>
</feature>
<feature type="transmembrane region" description="Helical" evidence="18">
    <location>
        <begin position="302"/>
        <end position="323"/>
    </location>
</feature>
<dbReference type="CDD" id="cd00317">
    <property type="entry name" value="cyclophilin"/>
    <property type="match status" value="1"/>
</dbReference>
<dbReference type="Gene3D" id="3.40.50.12610">
    <property type="match status" value="1"/>
</dbReference>
<comment type="pathway">
    <text evidence="4">Protein modification; protein glycosylation.</text>
</comment>
<dbReference type="STRING" id="926571.NVIE_025270"/>
<feature type="compositionally biased region" description="Polar residues" evidence="17">
    <location>
        <begin position="804"/>
        <end position="816"/>
    </location>
</feature>
<keyword evidence="13 18" id="KW-0472">Membrane</keyword>
<dbReference type="Pfam" id="PF02516">
    <property type="entry name" value="STT3"/>
    <property type="match status" value="1"/>
</dbReference>
<dbReference type="GO" id="GO:0012505">
    <property type="term" value="C:endomembrane system"/>
    <property type="evidence" value="ECO:0007669"/>
    <property type="project" value="UniProtKB-SubCell"/>
</dbReference>
<keyword evidence="21" id="KW-1185">Reference proteome</keyword>
<evidence type="ECO:0000256" key="8">
    <source>
        <dbReference type="ARBA" id="ARBA00022679"/>
    </source>
</evidence>
<feature type="transmembrane region" description="Helical" evidence="18">
    <location>
        <begin position="216"/>
        <end position="233"/>
    </location>
</feature>
<dbReference type="GO" id="GO:0004576">
    <property type="term" value="F:oligosaccharyl transferase activity"/>
    <property type="evidence" value="ECO:0007669"/>
    <property type="project" value="InterPro"/>
</dbReference>
<dbReference type="InterPro" id="IPR048999">
    <property type="entry name" value="STT3-PglB_core"/>
</dbReference>
<dbReference type="PRINTS" id="PR00153">
    <property type="entry name" value="CSAPPISMRASE"/>
</dbReference>
<proteinExistence type="inferred from homology"/>
<evidence type="ECO:0000256" key="1">
    <source>
        <dbReference type="ARBA" id="ARBA00001936"/>
    </source>
</evidence>
<dbReference type="OrthoDB" id="12184at2157"/>
<organism evidence="20 21">
    <name type="scientific">Nitrososphaera viennensis EN76</name>
    <dbReference type="NCBI Taxonomy" id="926571"/>
    <lineage>
        <taxon>Archaea</taxon>
        <taxon>Nitrososphaerota</taxon>
        <taxon>Nitrososphaeria</taxon>
        <taxon>Nitrososphaerales</taxon>
        <taxon>Nitrososphaeraceae</taxon>
        <taxon>Nitrososphaera</taxon>
    </lineage>
</organism>
<dbReference type="Gene3D" id="2.40.100.10">
    <property type="entry name" value="Cyclophilin-like"/>
    <property type="match status" value="1"/>
</dbReference>
<feature type="transmembrane region" description="Helical" evidence="18">
    <location>
        <begin position="194"/>
        <end position="210"/>
    </location>
</feature>
<dbReference type="SUPFAM" id="SSF50891">
    <property type="entry name" value="Cyclophilin-like"/>
    <property type="match status" value="1"/>
</dbReference>
<dbReference type="AlphaFoldDB" id="A0A060HUN4"/>
<feature type="transmembrane region" description="Helical" evidence="18">
    <location>
        <begin position="171"/>
        <end position="187"/>
    </location>
</feature>
<dbReference type="PANTHER" id="PTHR13872">
    <property type="entry name" value="DOLICHYL-DIPHOSPHOOLIGOSACCHARIDE--PROTEIN GLYCOSYLTRANSFERASE SUBUNIT"/>
    <property type="match status" value="1"/>
</dbReference>
<keyword evidence="14" id="KW-0464">Manganese</keyword>
<dbReference type="GO" id="GO:0006457">
    <property type="term" value="P:protein folding"/>
    <property type="evidence" value="ECO:0007669"/>
    <property type="project" value="InterPro"/>
</dbReference>
<evidence type="ECO:0000256" key="14">
    <source>
        <dbReference type="ARBA" id="ARBA00023211"/>
    </source>
</evidence>
<feature type="transmembrane region" description="Helical" evidence="18">
    <location>
        <begin position="265"/>
        <end position="290"/>
    </location>
</feature>
<feature type="transmembrane region" description="Helical" evidence="18">
    <location>
        <begin position="21"/>
        <end position="40"/>
    </location>
</feature>
<keyword evidence="11" id="KW-0460">Magnesium</keyword>
<feature type="transmembrane region" description="Helical" evidence="18">
    <location>
        <begin position="240"/>
        <end position="259"/>
    </location>
</feature>
<keyword evidence="9 18" id="KW-0812">Transmembrane</keyword>
<evidence type="ECO:0000256" key="2">
    <source>
        <dbReference type="ARBA" id="ARBA00001946"/>
    </source>
</evidence>
<dbReference type="PROSITE" id="PS00170">
    <property type="entry name" value="CSA_PPIASE_1"/>
    <property type="match status" value="1"/>
</dbReference>
<evidence type="ECO:0000256" key="15">
    <source>
        <dbReference type="ARBA" id="ARBA00030679"/>
    </source>
</evidence>
<evidence type="ECO:0000256" key="4">
    <source>
        <dbReference type="ARBA" id="ARBA00004922"/>
    </source>
</evidence>
<dbReference type="EMBL" id="CP007536">
    <property type="protein sequence ID" value="AIC16797.1"/>
    <property type="molecule type" value="Genomic_DNA"/>
</dbReference>
<evidence type="ECO:0000256" key="9">
    <source>
        <dbReference type="ARBA" id="ARBA00022692"/>
    </source>
</evidence>
<dbReference type="InterPro" id="IPR002130">
    <property type="entry name" value="Cyclophilin-type_PPIase_dom"/>
</dbReference>
<dbReference type="GO" id="GO:0046872">
    <property type="term" value="F:metal ion binding"/>
    <property type="evidence" value="ECO:0007669"/>
    <property type="project" value="UniProtKB-KW"/>
</dbReference>
<comment type="cofactor">
    <cofactor evidence="2">
        <name>Mg(2+)</name>
        <dbReference type="ChEBI" id="CHEBI:18420"/>
    </cofactor>
</comment>
<comment type="catalytic activity">
    <reaction evidence="16">
        <text>an archaeal dolichyl phosphooligosaccharide + [protein]-L-asparagine = an archaeal dolichyl phosphate + a glycoprotein with the oligosaccharide chain attached by N-beta-D-glycosyl linkage to a protein L-asparagine.</text>
        <dbReference type="EC" id="2.4.99.21"/>
    </reaction>
</comment>
<evidence type="ECO:0000256" key="13">
    <source>
        <dbReference type="ARBA" id="ARBA00023136"/>
    </source>
</evidence>
<evidence type="ECO:0000256" key="11">
    <source>
        <dbReference type="ARBA" id="ARBA00022842"/>
    </source>
</evidence>
<evidence type="ECO:0000313" key="21">
    <source>
        <dbReference type="Proteomes" id="UP000027093"/>
    </source>
</evidence>
<feature type="transmembrane region" description="Helical" evidence="18">
    <location>
        <begin position="142"/>
        <end position="159"/>
    </location>
</feature>
<accession>A0A060HUN4</accession>
<comment type="subcellular location">
    <subcellularLocation>
        <location evidence="3">Endomembrane system</location>
        <topology evidence="3">Multi-pass membrane protein</topology>
    </subcellularLocation>
</comment>
<evidence type="ECO:0000256" key="12">
    <source>
        <dbReference type="ARBA" id="ARBA00022989"/>
    </source>
</evidence>
<dbReference type="Proteomes" id="UP000027093">
    <property type="component" value="Chromosome"/>
</dbReference>
<keyword evidence="7" id="KW-0328">Glycosyltransferase</keyword>
<feature type="region of interest" description="Disordered" evidence="17">
    <location>
        <begin position="804"/>
        <end position="823"/>
    </location>
</feature>
<dbReference type="GO" id="GO:0016020">
    <property type="term" value="C:membrane"/>
    <property type="evidence" value="ECO:0007669"/>
    <property type="project" value="InterPro"/>
</dbReference>
<evidence type="ECO:0000256" key="5">
    <source>
        <dbReference type="ARBA" id="ARBA00010810"/>
    </source>
</evidence>
<evidence type="ECO:0000256" key="18">
    <source>
        <dbReference type="SAM" id="Phobius"/>
    </source>
</evidence>
<evidence type="ECO:0000256" key="10">
    <source>
        <dbReference type="ARBA" id="ARBA00022723"/>
    </source>
</evidence>
<dbReference type="Pfam" id="PF21436">
    <property type="entry name" value="STT3-PglB_core"/>
    <property type="match status" value="1"/>
</dbReference>